<protein>
    <submittedName>
        <fullName evidence="2">Uncharacterized protein</fullName>
    </submittedName>
</protein>
<name>A0A238HDE5_9BURK</name>
<reference evidence="2 3" key="1">
    <citation type="submission" date="2017-04" db="EMBL/GenBank/DDBJ databases">
        <authorList>
            <person name="Afonso C.L."/>
            <person name="Miller P.J."/>
            <person name="Scott M.A."/>
            <person name="Spackman E."/>
            <person name="Goraichik I."/>
            <person name="Dimitrov K.M."/>
            <person name="Suarez D.L."/>
            <person name="Swayne D.E."/>
        </authorList>
    </citation>
    <scope>NUCLEOTIDE SEQUENCE [LARGE SCALE GENOMIC DNA]</scope>
    <source>
        <strain evidence="2">LMG 28154</strain>
    </source>
</reference>
<feature type="region of interest" description="Disordered" evidence="1">
    <location>
        <begin position="31"/>
        <end position="58"/>
    </location>
</feature>
<dbReference type="EMBL" id="FXAN01000126">
    <property type="protein sequence ID" value="SMG03145.1"/>
    <property type="molecule type" value="Genomic_DNA"/>
</dbReference>
<evidence type="ECO:0000313" key="3">
    <source>
        <dbReference type="Proteomes" id="UP000198460"/>
    </source>
</evidence>
<evidence type="ECO:0000256" key="1">
    <source>
        <dbReference type="SAM" id="MobiDB-lite"/>
    </source>
</evidence>
<gene>
    <name evidence="2" type="ORF">BSIN_1242</name>
</gene>
<dbReference type="AlphaFoldDB" id="A0A238HDE5"/>
<proteinExistence type="predicted"/>
<accession>A0A238HDE5</accession>
<sequence length="78" mass="8535">MRAARRLARRAACAIATPTCAFRMPRCNRRRARPGVRARPAGARETVQSRPCGVAPHHDRAARLSANGCAAIMRRSGR</sequence>
<organism evidence="2 3">
    <name type="scientific">Burkholderia singularis</name>
    <dbReference type="NCBI Taxonomy" id="1503053"/>
    <lineage>
        <taxon>Bacteria</taxon>
        <taxon>Pseudomonadati</taxon>
        <taxon>Pseudomonadota</taxon>
        <taxon>Betaproteobacteria</taxon>
        <taxon>Burkholderiales</taxon>
        <taxon>Burkholderiaceae</taxon>
        <taxon>Burkholderia</taxon>
        <taxon>pseudomallei group</taxon>
    </lineage>
</organism>
<dbReference type="Proteomes" id="UP000198460">
    <property type="component" value="Unassembled WGS sequence"/>
</dbReference>
<evidence type="ECO:0000313" key="2">
    <source>
        <dbReference type="EMBL" id="SMG03145.1"/>
    </source>
</evidence>